<accession>A0A9Q0ZIK1</accession>
<dbReference type="InterPro" id="IPR044993">
    <property type="entry name" value="BXL"/>
</dbReference>
<dbReference type="Proteomes" id="UP001151529">
    <property type="component" value="Chromosome 5"/>
</dbReference>
<dbReference type="Gene3D" id="2.60.40.10">
    <property type="entry name" value="Immunoglobulins"/>
    <property type="match status" value="1"/>
</dbReference>
<keyword evidence="3" id="KW-1185">Reference proteome</keyword>
<dbReference type="Pfam" id="PF14310">
    <property type="entry name" value="Fn3-like"/>
    <property type="match status" value="1"/>
</dbReference>
<dbReference type="GO" id="GO:0045493">
    <property type="term" value="P:xylan catabolic process"/>
    <property type="evidence" value="ECO:0007669"/>
    <property type="project" value="InterPro"/>
</dbReference>
<dbReference type="AlphaFoldDB" id="A0A9Q0ZIK1"/>
<dbReference type="GO" id="GO:0046556">
    <property type="term" value="F:alpha-L-arabinofuranosidase activity"/>
    <property type="evidence" value="ECO:0007669"/>
    <property type="project" value="TreeGrafter"/>
</dbReference>
<proteinExistence type="predicted"/>
<reference evidence="2" key="2">
    <citation type="journal article" date="2023" name="Int. J. Mol. Sci.">
        <title>De Novo Assembly and Annotation of 11 Diverse Shrub Willow (Salix) Genomes Reveals Novel Gene Organization in Sex-Linked Regions.</title>
        <authorList>
            <person name="Hyden B."/>
            <person name="Feng K."/>
            <person name="Yates T.B."/>
            <person name="Jawdy S."/>
            <person name="Cereghino C."/>
            <person name="Smart L.B."/>
            <person name="Muchero W."/>
        </authorList>
    </citation>
    <scope>NUCLEOTIDE SEQUENCE [LARGE SCALE GENOMIC DNA]</scope>
    <source>
        <tissue evidence="2">Shoot tip</tissue>
    </source>
</reference>
<dbReference type="InterPro" id="IPR026891">
    <property type="entry name" value="Fn3-like"/>
</dbReference>
<comment type="caution">
    <text evidence="2">The sequence shown here is derived from an EMBL/GenBank/DDBJ whole genome shotgun (WGS) entry which is preliminary data.</text>
</comment>
<evidence type="ECO:0000313" key="3">
    <source>
        <dbReference type="Proteomes" id="UP001151529"/>
    </source>
</evidence>
<dbReference type="GO" id="GO:0031222">
    <property type="term" value="P:arabinan catabolic process"/>
    <property type="evidence" value="ECO:0007669"/>
    <property type="project" value="TreeGrafter"/>
</dbReference>
<dbReference type="PANTHER" id="PTHR42721">
    <property type="entry name" value="SUGAR HYDROLASE-RELATED"/>
    <property type="match status" value="1"/>
</dbReference>
<gene>
    <name evidence="2" type="ORF">OIU85_017986</name>
</gene>
<organism evidence="2 3">
    <name type="scientific">Salix viminalis</name>
    <name type="common">Common osier</name>
    <name type="synonym">Basket willow</name>
    <dbReference type="NCBI Taxonomy" id="40686"/>
    <lineage>
        <taxon>Eukaryota</taxon>
        <taxon>Viridiplantae</taxon>
        <taxon>Streptophyta</taxon>
        <taxon>Embryophyta</taxon>
        <taxon>Tracheophyta</taxon>
        <taxon>Spermatophyta</taxon>
        <taxon>Magnoliopsida</taxon>
        <taxon>eudicotyledons</taxon>
        <taxon>Gunneridae</taxon>
        <taxon>Pentapetalae</taxon>
        <taxon>rosids</taxon>
        <taxon>fabids</taxon>
        <taxon>Malpighiales</taxon>
        <taxon>Salicaceae</taxon>
        <taxon>Saliceae</taxon>
        <taxon>Salix</taxon>
    </lineage>
</organism>
<name>A0A9Q0ZIK1_SALVM</name>
<dbReference type="OrthoDB" id="47059at2759"/>
<feature type="domain" description="Fibronectin type III-like" evidence="1">
    <location>
        <begin position="98"/>
        <end position="149"/>
    </location>
</feature>
<evidence type="ECO:0000259" key="1">
    <source>
        <dbReference type="Pfam" id="PF14310"/>
    </source>
</evidence>
<protein>
    <submittedName>
        <fullName evidence="2">SUGAR HYDROLASE-RELATED</fullName>
    </submittedName>
</protein>
<evidence type="ECO:0000313" key="2">
    <source>
        <dbReference type="EMBL" id="KAJ6735718.1"/>
    </source>
</evidence>
<dbReference type="PANTHER" id="PTHR42721:SF19">
    <property type="entry name" value="FIBRONECTIN TYPE III-LIKE DOMAIN-CONTAINING PROTEIN"/>
    <property type="match status" value="1"/>
</dbReference>
<dbReference type="EMBL" id="JAPFFL010000003">
    <property type="protein sequence ID" value="KAJ6735718.1"/>
    <property type="molecule type" value="Genomic_DNA"/>
</dbReference>
<dbReference type="GO" id="GO:0009505">
    <property type="term" value="C:plant-type cell wall"/>
    <property type="evidence" value="ECO:0007669"/>
    <property type="project" value="TreeGrafter"/>
</dbReference>
<sequence>MTWYPQDFTKVPMMDMRMRPQPSTGNPGRTYRFYEGEKGFRIRDQLNVKDSSNPLSESSQTPGYRLVSDIGEEQCENIKFKVTVSVKNEGKVEGKHPALLFVRHAKPGNGRPIKKMVGFQTVRLGAREKTEIEYELSPYEHLSNAKEDGVW</sequence>
<keyword evidence="2" id="KW-0378">Hydrolase</keyword>
<reference evidence="2" key="1">
    <citation type="submission" date="2022-11" db="EMBL/GenBank/DDBJ databases">
        <authorList>
            <person name="Hyden B.L."/>
            <person name="Feng K."/>
            <person name="Yates T."/>
            <person name="Jawdy S."/>
            <person name="Smart L.B."/>
            <person name="Muchero W."/>
        </authorList>
    </citation>
    <scope>NUCLEOTIDE SEQUENCE</scope>
    <source>
        <tissue evidence="2">Shoot tip</tissue>
    </source>
</reference>
<dbReference type="InterPro" id="IPR013783">
    <property type="entry name" value="Ig-like_fold"/>
</dbReference>
<dbReference type="GO" id="GO:0009044">
    <property type="term" value="F:xylan 1,4-beta-xylosidase activity"/>
    <property type="evidence" value="ECO:0007669"/>
    <property type="project" value="InterPro"/>
</dbReference>